<feature type="domain" description="HD-GYP" evidence="1">
    <location>
        <begin position="123"/>
        <end position="311"/>
    </location>
</feature>
<dbReference type="PANTHER" id="PTHR45228:SF1">
    <property type="entry name" value="CYCLIC DI-GMP PHOSPHODIESTERASE TM_0186"/>
    <property type="match status" value="1"/>
</dbReference>
<organism evidence="2 3">
    <name type="scientific">Thermanaerothrix solaris</name>
    <dbReference type="NCBI Taxonomy" id="3058434"/>
    <lineage>
        <taxon>Bacteria</taxon>
        <taxon>Bacillati</taxon>
        <taxon>Chloroflexota</taxon>
        <taxon>Anaerolineae</taxon>
        <taxon>Anaerolineales</taxon>
        <taxon>Anaerolineaceae</taxon>
        <taxon>Thermanaerothrix</taxon>
    </lineage>
</organism>
<dbReference type="NCBIfam" id="TIGR00277">
    <property type="entry name" value="HDIG"/>
    <property type="match status" value="1"/>
</dbReference>
<dbReference type="Pfam" id="PF13185">
    <property type="entry name" value="GAF_2"/>
    <property type="match status" value="1"/>
</dbReference>
<protein>
    <submittedName>
        <fullName evidence="2">HD domain-containing phosphohydrolase</fullName>
    </submittedName>
</protein>
<evidence type="ECO:0000313" key="2">
    <source>
        <dbReference type="EMBL" id="MDT8898339.1"/>
    </source>
</evidence>
<proteinExistence type="predicted"/>
<dbReference type="SUPFAM" id="SSF109604">
    <property type="entry name" value="HD-domain/PDEase-like"/>
    <property type="match status" value="1"/>
</dbReference>
<dbReference type="RefSeq" id="WP_315624998.1">
    <property type="nucleotide sequence ID" value="NZ_JAUHMF010000002.1"/>
</dbReference>
<dbReference type="InterPro" id="IPR052020">
    <property type="entry name" value="Cyclic_di-GMP/3'3'-cGAMP_PDE"/>
</dbReference>
<gene>
    <name evidence="2" type="ORF">QYE77_08670</name>
</gene>
<dbReference type="InterPro" id="IPR029016">
    <property type="entry name" value="GAF-like_dom_sf"/>
</dbReference>
<dbReference type="PANTHER" id="PTHR45228">
    <property type="entry name" value="CYCLIC DI-GMP PHOSPHODIESTERASE TM_0186-RELATED"/>
    <property type="match status" value="1"/>
</dbReference>
<dbReference type="InterPro" id="IPR003607">
    <property type="entry name" value="HD/PDEase_dom"/>
</dbReference>
<dbReference type="Pfam" id="PF13487">
    <property type="entry name" value="HD_5"/>
    <property type="match status" value="1"/>
</dbReference>
<name>A0ABU3NNB4_9CHLR</name>
<accession>A0ABU3NNB4</accession>
<dbReference type="InterPro" id="IPR006675">
    <property type="entry name" value="HDIG_dom"/>
</dbReference>
<dbReference type="InterPro" id="IPR003018">
    <property type="entry name" value="GAF"/>
</dbReference>
<dbReference type="Gene3D" id="1.10.3210.10">
    <property type="entry name" value="Hypothetical protein af1432"/>
    <property type="match status" value="1"/>
</dbReference>
<dbReference type="CDD" id="cd00077">
    <property type="entry name" value="HDc"/>
    <property type="match status" value="1"/>
</dbReference>
<evidence type="ECO:0000313" key="3">
    <source>
        <dbReference type="Proteomes" id="UP001254165"/>
    </source>
</evidence>
<dbReference type="PROSITE" id="PS51832">
    <property type="entry name" value="HD_GYP"/>
    <property type="match status" value="1"/>
</dbReference>
<dbReference type="Gene3D" id="3.30.450.40">
    <property type="match status" value="1"/>
</dbReference>
<reference evidence="2 3" key="1">
    <citation type="submission" date="2023-07" db="EMBL/GenBank/DDBJ databases">
        <title>Novel species of Thermanaerothrix with wide hydrolytic capabilities.</title>
        <authorList>
            <person name="Zayulina K.S."/>
            <person name="Podosokorskaya O.A."/>
            <person name="Elcheninov A.G."/>
        </authorList>
    </citation>
    <scope>NUCLEOTIDE SEQUENCE [LARGE SCALE GENOMIC DNA]</scope>
    <source>
        <strain evidence="2 3">4228-RoL</strain>
    </source>
</reference>
<dbReference type="SUPFAM" id="SSF55781">
    <property type="entry name" value="GAF domain-like"/>
    <property type="match status" value="1"/>
</dbReference>
<dbReference type="Proteomes" id="UP001254165">
    <property type="component" value="Unassembled WGS sequence"/>
</dbReference>
<dbReference type="InterPro" id="IPR037522">
    <property type="entry name" value="HD_GYP_dom"/>
</dbReference>
<dbReference type="EMBL" id="JAUHMF010000002">
    <property type="protein sequence ID" value="MDT8898339.1"/>
    <property type="molecule type" value="Genomic_DNA"/>
</dbReference>
<evidence type="ECO:0000259" key="1">
    <source>
        <dbReference type="PROSITE" id="PS51832"/>
    </source>
</evidence>
<dbReference type="SMART" id="SM00471">
    <property type="entry name" value="HDc"/>
    <property type="match status" value="1"/>
</dbReference>
<keyword evidence="3" id="KW-1185">Reference proteome</keyword>
<comment type="caution">
    <text evidence="2">The sequence shown here is derived from an EMBL/GenBank/DDBJ whole genome shotgun (WGS) entry which is preliminary data.</text>
</comment>
<sequence>MLDFAAGRGFRTPALRQTHLAWGQGYAGRAAAERRILRIDNLNAHKTDFLRSPHFAAEGFITYFAVPLIAEGQVKGVLELFHRAPLEVDVEWQEFLEILAGQLALAVENIRLFRDLQESNQALLQAYDATIEGWSYALDLRDKETEGHTQRVTELALRLARALGLGGEALVHLRRGALLHDIGKMGVPDRILHKPGPLTEEEWALMRQHPVLAYEMLSRVEYLRPALDIPYCHHEKWDGTGYPRGLKGEEIPLAARIFAVVDVWDALTSDRPYRGAWTREQAIAYLREQAGKHFDPHIVEIFLREVLGETA</sequence>